<evidence type="ECO:0000256" key="1">
    <source>
        <dbReference type="ARBA" id="ARBA00004651"/>
    </source>
</evidence>
<dbReference type="PANTHER" id="PTHR30353:SF0">
    <property type="entry name" value="TRANSMEMBRANE PROTEIN"/>
    <property type="match status" value="1"/>
</dbReference>
<evidence type="ECO:0000313" key="9">
    <source>
        <dbReference type="EMBL" id="MBK1812800.1"/>
    </source>
</evidence>
<evidence type="ECO:0000256" key="4">
    <source>
        <dbReference type="ARBA" id="ARBA00022692"/>
    </source>
</evidence>
<gene>
    <name evidence="9" type="ORF">JHL18_19440</name>
</gene>
<keyword evidence="3 7" id="KW-1003">Cell membrane</keyword>
<feature type="transmembrane region" description="Helical" evidence="7">
    <location>
        <begin position="21"/>
        <end position="49"/>
    </location>
</feature>
<evidence type="ECO:0000256" key="2">
    <source>
        <dbReference type="ARBA" id="ARBA00010792"/>
    </source>
</evidence>
<evidence type="ECO:0000256" key="6">
    <source>
        <dbReference type="ARBA" id="ARBA00023136"/>
    </source>
</evidence>
<dbReference type="InterPro" id="IPR032818">
    <property type="entry name" value="DedA-like"/>
</dbReference>
<dbReference type="RefSeq" id="WP_200272338.1">
    <property type="nucleotide sequence ID" value="NZ_JAENHN010000051.1"/>
</dbReference>
<name>A0ABS1ETY2_9CLOT</name>
<accession>A0ABS1ETY2</accession>
<feature type="transmembrane region" description="Helical" evidence="7">
    <location>
        <begin position="154"/>
        <end position="176"/>
    </location>
</feature>
<sequence length="213" mass="24492">MPILFQIVDFILHFDKHLIEIINIFGIWSYILLFLVIFCETGLFMAIILPEESLLFIVGSLSALDKIDIWMVMFVVIIATLIGDSVNYFIGRKVGLNILNRKESMLIKKKHIYKAQEYYNNKGNKTVIIGRTLPIIRTFIPFVAGMAGMSYWRFIAFNMLGALPWLTIYIIGGFFLGNIPFVERNFTFALLIIVLIPLLPSAIKFFKNLLQKS</sequence>
<dbReference type="EMBL" id="JAENHN010000051">
    <property type="protein sequence ID" value="MBK1812800.1"/>
    <property type="molecule type" value="Genomic_DNA"/>
</dbReference>
<keyword evidence="4 7" id="KW-0812">Transmembrane</keyword>
<evidence type="ECO:0000256" key="5">
    <source>
        <dbReference type="ARBA" id="ARBA00022989"/>
    </source>
</evidence>
<evidence type="ECO:0000256" key="3">
    <source>
        <dbReference type="ARBA" id="ARBA00022475"/>
    </source>
</evidence>
<feature type="domain" description="VTT" evidence="8">
    <location>
        <begin position="49"/>
        <end position="173"/>
    </location>
</feature>
<dbReference type="Pfam" id="PF09335">
    <property type="entry name" value="VTT_dom"/>
    <property type="match status" value="1"/>
</dbReference>
<evidence type="ECO:0000259" key="8">
    <source>
        <dbReference type="Pfam" id="PF09335"/>
    </source>
</evidence>
<keyword evidence="10" id="KW-1185">Reference proteome</keyword>
<comment type="subcellular location">
    <subcellularLocation>
        <location evidence="1 7">Cell membrane</location>
        <topology evidence="1 7">Multi-pass membrane protein</topology>
    </subcellularLocation>
</comment>
<keyword evidence="5 7" id="KW-1133">Transmembrane helix</keyword>
<evidence type="ECO:0000256" key="7">
    <source>
        <dbReference type="RuleBase" id="RU367016"/>
    </source>
</evidence>
<dbReference type="PANTHER" id="PTHR30353">
    <property type="entry name" value="INNER MEMBRANE PROTEIN DEDA-RELATED"/>
    <property type="match status" value="1"/>
</dbReference>
<proteinExistence type="inferred from homology"/>
<dbReference type="Proteomes" id="UP000596739">
    <property type="component" value="Unassembled WGS sequence"/>
</dbReference>
<protein>
    <submittedName>
        <fullName evidence="9">VTT domain-containing protein</fullName>
    </submittedName>
</protein>
<comment type="similarity">
    <text evidence="2 7">Belongs to the DedA family.</text>
</comment>
<evidence type="ECO:0000313" key="10">
    <source>
        <dbReference type="Proteomes" id="UP000596739"/>
    </source>
</evidence>
<feature type="transmembrane region" description="Helical" evidence="7">
    <location>
        <begin position="188"/>
        <end position="206"/>
    </location>
</feature>
<keyword evidence="6 7" id="KW-0472">Membrane</keyword>
<dbReference type="InterPro" id="IPR032816">
    <property type="entry name" value="VTT_dom"/>
</dbReference>
<feature type="transmembrane region" description="Helical" evidence="7">
    <location>
        <begin position="69"/>
        <end position="90"/>
    </location>
</feature>
<comment type="caution">
    <text evidence="9">The sequence shown here is derived from an EMBL/GenBank/DDBJ whole genome shotgun (WGS) entry which is preliminary data.</text>
</comment>
<organism evidence="9 10">
    <name type="scientific">Clostridium yunnanense</name>
    <dbReference type="NCBI Taxonomy" id="2800325"/>
    <lineage>
        <taxon>Bacteria</taxon>
        <taxon>Bacillati</taxon>
        <taxon>Bacillota</taxon>
        <taxon>Clostridia</taxon>
        <taxon>Eubacteriales</taxon>
        <taxon>Clostridiaceae</taxon>
        <taxon>Clostridium</taxon>
    </lineage>
</organism>
<reference evidence="10" key="1">
    <citation type="submission" date="2021-01" db="EMBL/GenBank/DDBJ databases">
        <title>Genome public.</title>
        <authorList>
            <person name="Liu C."/>
            <person name="Sun Q."/>
        </authorList>
    </citation>
    <scope>NUCLEOTIDE SEQUENCE [LARGE SCALE GENOMIC DNA]</scope>
    <source>
        <strain evidence="10">YIM B02505</strain>
    </source>
</reference>